<feature type="non-terminal residue" evidence="2">
    <location>
        <position position="1"/>
    </location>
</feature>
<feature type="region of interest" description="Disordered" evidence="1">
    <location>
        <begin position="1"/>
        <end position="209"/>
    </location>
</feature>
<feature type="compositionally biased region" description="Basic and acidic residues" evidence="1">
    <location>
        <begin position="120"/>
        <end position="129"/>
    </location>
</feature>
<evidence type="ECO:0000313" key="2">
    <source>
        <dbReference type="EMBL" id="CAA9323077.1"/>
    </source>
</evidence>
<feature type="compositionally biased region" description="Basic residues" evidence="1">
    <location>
        <begin position="164"/>
        <end position="180"/>
    </location>
</feature>
<gene>
    <name evidence="2" type="ORF">AVDCRST_MAG48-2746</name>
</gene>
<feature type="compositionally biased region" description="Basic residues" evidence="1">
    <location>
        <begin position="109"/>
        <end position="119"/>
    </location>
</feature>
<dbReference type="AlphaFoldDB" id="A0A6J4L4X1"/>
<feature type="compositionally biased region" description="Low complexity" evidence="1">
    <location>
        <begin position="190"/>
        <end position="209"/>
    </location>
</feature>
<feature type="non-terminal residue" evidence="2">
    <location>
        <position position="209"/>
    </location>
</feature>
<sequence length="209" mass="22388">ALLVPRHPRRGRRVRPAPDRVPGAGGRGRPGARAPADRPRRPAVRGPGARHPVQGGAGALRDPGRGARPARRPDRRPGQPGQEHRHVRRPAPDGADRADRAGLPDHHAGGRRVRGRGRRGVRDAEHHQGPDLGRLHAGRGPAGRRRLGRPGEGLGAGGGDRPARHLAPRRRRHRLVRPQRRGAPGRQLLPGRSRPAPGGRGARAGPRAL</sequence>
<accession>A0A6J4L4X1</accession>
<feature type="compositionally biased region" description="Gly residues" evidence="1">
    <location>
        <begin position="150"/>
        <end position="160"/>
    </location>
</feature>
<dbReference type="EMBL" id="CADCTS010000392">
    <property type="protein sequence ID" value="CAA9323077.1"/>
    <property type="molecule type" value="Genomic_DNA"/>
</dbReference>
<proteinExistence type="predicted"/>
<reference evidence="2" key="1">
    <citation type="submission" date="2020-02" db="EMBL/GenBank/DDBJ databases">
        <authorList>
            <person name="Meier V. D."/>
        </authorList>
    </citation>
    <scope>NUCLEOTIDE SEQUENCE</scope>
    <source>
        <strain evidence="2">AVDCRST_MAG48</strain>
    </source>
</reference>
<feature type="compositionally biased region" description="Basic and acidic residues" evidence="1">
    <location>
        <begin position="90"/>
        <end position="108"/>
    </location>
</feature>
<protein>
    <submittedName>
        <fullName evidence="2">Potassium efflux system KefA protein / Small-conductance mechanosensitive channel</fullName>
    </submittedName>
</protein>
<organism evidence="2">
    <name type="scientific">uncultured Friedmanniella sp</name>
    <dbReference type="NCBI Taxonomy" id="335381"/>
    <lineage>
        <taxon>Bacteria</taxon>
        <taxon>Bacillati</taxon>
        <taxon>Actinomycetota</taxon>
        <taxon>Actinomycetes</taxon>
        <taxon>Propionibacteriales</taxon>
        <taxon>Nocardioidaceae</taxon>
        <taxon>Friedmanniella</taxon>
        <taxon>environmental samples</taxon>
    </lineage>
</organism>
<evidence type="ECO:0000256" key="1">
    <source>
        <dbReference type="SAM" id="MobiDB-lite"/>
    </source>
</evidence>
<feature type="compositionally biased region" description="Basic residues" evidence="1">
    <location>
        <begin position="1"/>
        <end position="15"/>
    </location>
</feature>
<name>A0A6J4L4X1_9ACTN</name>